<proteinExistence type="inferred from homology"/>
<protein>
    <recommendedName>
        <fullName evidence="4">ESCRT-II complex subunit VPS25</fullName>
    </recommendedName>
</protein>
<dbReference type="EMBL" id="LHPG02000005">
    <property type="protein sequence ID" value="PRW58242.1"/>
    <property type="molecule type" value="Genomic_DNA"/>
</dbReference>
<dbReference type="GO" id="GO:0000814">
    <property type="term" value="C:ESCRT II complex"/>
    <property type="evidence" value="ECO:0007669"/>
    <property type="project" value="InterPro"/>
</dbReference>
<dbReference type="SUPFAM" id="SSF46785">
    <property type="entry name" value="Winged helix' DNA-binding domain"/>
    <property type="match status" value="2"/>
</dbReference>
<organism evidence="5 6">
    <name type="scientific">Chlorella sorokiniana</name>
    <name type="common">Freshwater green alga</name>
    <dbReference type="NCBI Taxonomy" id="3076"/>
    <lineage>
        <taxon>Eukaryota</taxon>
        <taxon>Viridiplantae</taxon>
        <taxon>Chlorophyta</taxon>
        <taxon>core chlorophytes</taxon>
        <taxon>Trebouxiophyceae</taxon>
        <taxon>Chlorellales</taxon>
        <taxon>Chlorellaceae</taxon>
        <taxon>Chlorella clade</taxon>
        <taxon>Chlorella</taxon>
    </lineage>
</organism>
<dbReference type="Proteomes" id="UP000239899">
    <property type="component" value="Unassembled WGS sequence"/>
</dbReference>
<dbReference type="Pfam" id="PF05871">
    <property type="entry name" value="ESCRT-II"/>
    <property type="match status" value="1"/>
</dbReference>
<evidence type="ECO:0000313" key="6">
    <source>
        <dbReference type="Proteomes" id="UP000239899"/>
    </source>
</evidence>
<dbReference type="Gene3D" id="1.10.10.570">
    <property type="entry name" value="Winged helix' DNA-binding domain. Chain C. Domain 1"/>
    <property type="match status" value="1"/>
</dbReference>
<dbReference type="PANTHER" id="PTHR13149">
    <property type="entry name" value="VACUOLAR PROTEIN SORTING-ASSOCIATED PROTEIN VPS25"/>
    <property type="match status" value="1"/>
</dbReference>
<dbReference type="PANTHER" id="PTHR13149:SF0">
    <property type="entry name" value="VACUOLAR PROTEIN-SORTING-ASSOCIATED PROTEIN 25"/>
    <property type="match status" value="1"/>
</dbReference>
<dbReference type="AlphaFoldDB" id="A0A2P6TW07"/>
<accession>A0A2P6TW07</accession>
<comment type="caution">
    <text evidence="5">The sequence shown here is derived from an EMBL/GenBank/DDBJ whole genome shotgun (WGS) entry which is preliminary data.</text>
</comment>
<dbReference type="GO" id="GO:0042803">
    <property type="term" value="F:protein homodimerization activity"/>
    <property type="evidence" value="ECO:0007669"/>
    <property type="project" value="TreeGrafter"/>
</dbReference>
<dbReference type="FunFam" id="1.10.10.10:FF:000141">
    <property type="entry name" value="vacuolar protein-sorting-associated protein 25"/>
    <property type="match status" value="1"/>
</dbReference>
<dbReference type="InterPro" id="IPR036388">
    <property type="entry name" value="WH-like_DNA-bd_sf"/>
</dbReference>
<keyword evidence="6" id="KW-1185">Reference proteome</keyword>
<dbReference type="GO" id="GO:0005198">
    <property type="term" value="F:structural molecule activity"/>
    <property type="evidence" value="ECO:0007669"/>
    <property type="project" value="TreeGrafter"/>
</dbReference>
<reference evidence="5 6" key="1">
    <citation type="journal article" date="2018" name="Plant J.">
        <title>Genome sequences of Chlorella sorokiniana UTEX 1602 and Micractinium conductrix SAG 241.80: implications to maltose excretion by a green alga.</title>
        <authorList>
            <person name="Arriola M.B."/>
            <person name="Velmurugan N."/>
            <person name="Zhang Y."/>
            <person name="Plunkett M.H."/>
            <person name="Hondzo H."/>
            <person name="Barney B.M."/>
        </authorList>
    </citation>
    <scope>NUCLEOTIDE SEQUENCE [LARGE SCALE GENOMIC DNA]</scope>
    <source>
        <strain evidence="6">UTEX 1602</strain>
    </source>
</reference>
<evidence type="ECO:0000313" key="5">
    <source>
        <dbReference type="EMBL" id="PRW58242.1"/>
    </source>
</evidence>
<dbReference type="InterPro" id="IPR008570">
    <property type="entry name" value="ESCRT-II_cplx_Vps25-sub"/>
</dbReference>
<gene>
    <name evidence="5" type="ORF">C2E21_2879</name>
</gene>
<dbReference type="InterPro" id="IPR036390">
    <property type="entry name" value="WH_DNA-bd_sf"/>
</dbReference>
<keyword evidence="2" id="KW-0813">Transport</keyword>
<dbReference type="Gene3D" id="1.10.10.10">
    <property type="entry name" value="Winged helix-like DNA-binding domain superfamily/Winged helix DNA-binding domain"/>
    <property type="match status" value="1"/>
</dbReference>
<name>A0A2P6TW07_CHLSO</name>
<evidence type="ECO:0000256" key="4">
    <source>
        <dbReference type="ARBA" id="ARBA00030094"/>
    </source>
</evidence>
<dbReference type="OrthoDB" id="245150at2759"/>
<evidence type="ECO:0000256" key="2">
    <source>
        <dbReference type="ARBA" id="ARBA00022448"/>
    </source>
</evidence>
<dbReference type="GO" id="GO:0016236">
    <property type="term" value="P:macroautophagy"/>
    <property type="evidence" value="ECO:0007669"/>
    <property type="project" value="UniProtKB-ARBA"/>
</dbReference>
<dbReference type="STRING" id="3076.A0A2P6TW07"/>
<evidence type="ECO:0000256" key="3">
    <source>
        <dbReference type="ARBA" id="ARBA00022927"/>
    </source>
</evidence>
<comment type="similarity">
    <text evidence="1">Belongs to the VPS25 family.</text>
</comment>
<evidence type="ECO:0000256" key="1">
    <source>
        <dbReference type="ARBA" id="ARBA00009674"/>
    </source>
</evidence>
<sequence length="195" mass="22098">MAQGGGAQPPAAGPQQQDGFVFPIFYSYPPYYTLQPVKETQQKQRLLWRDLILRYCRHHRIHVVPAGETDDFPLFHNAGINRRLSREMKVLFLDDLVKAGSALWFDKSQRSALVLWRSIAEWADAIYTWARANGLEDSVVTVDEMQTGVYVAGTELEGLHREVLVRAVRHLEQQGRAKLFKGAAGDDEGIKFFPG</sequence>
<dbReference type="GO" id="GO:0043328">
    <property type="term" value="P:protein transport to vacuole involved in ubiquitin-dependent protein catabolic process via the multivesicular body sorting pathway"/>
    <property type="evidence" value="ECO:0007669"/>
    <property type="project" value="TreeGrafter"/>
</dbReference>
<keyword evidence="3" id="KW-0653">Protein transport</keyword>
<dbReference type="InterPro" id="IPR014041">
    <property type="entry name" value="ESCRT-II_cplx_Vps25-sub_N"/>
</dbReference>